<reference evidence="1" key="1">
    <citation type="submission" date="2021-06" db="EMBL/GenBank/DDBJ databases">
        <authorList>
            <person name="Gannon L."/>
            <person name="Redgwell R T."/>
            <person name="Michniewski S."/>
            <person name="Harrison D C."/>
            <person name="Millard A."/>
        </authorList>
    </citation>
    <scope>NUCLEOTIDE SEQUENCE</scope>
</reference>
<gene>
    <name evidence="1" type="ORF">SLAVMIC_00750</name>
</gene>
<organism evidence="1">
    <name type="scientific">uncultured marine phage</name>
    <dbReference type="NCBI Taxonomy" id="707152"/>
    <lineage>
        <taxon>Viruses</taxon>
        <taxon>environmental samples</taxon>
    </lineage>
</organism>
<sequence length="89" mass="10425">MTIKEFYTKFNKIITISSDIKGNLESLLKSIKGTKIEKIVGDINIDKILTDIKNKKTYKKVDVMETQSDGFYTDDEDYEDVDEDYDWEI</sequence>
<proteinExistence type="predicted"/>
<evidence type="ECO:0000313" key="1">
    <source>
        <dbReference type="EMBL" id="CAG7581252.1"/>
    </source>
</evidence>
<name>A0A8D9FSE1_9VIRU</name>
<accession>A0A8D9FSE1</accession>
<dbReference type="EMBL" id="OU342829">
    <property type="protein sequence ID" value="CAG7581252.1"/>
    <property type="molecule type" value="Genomic_DNA"/>
</dbReference>
<protein>
    <submittedName>
        <fullName evidence="1">Uncharacterized protein</fullName>
    </submittedName>
</protein>